<protein>
    <submittedName>
        <fullName evidence="2">Uncharacterized protein</fullName>
    </submittedName>
</protein>
<sequence length="152" mass="17100">MSDIFKQTGKTAKDIAKQAARQVAQEPVEILKSTTRQGTGIEPSPSASVIDQIVTADGKIPQITKLEEKKLENITRKKIEELEEELKKMRNTREQRSQEWQESQNTLMGHTQTEQPISEKPLVEPTTMPKRGMFGVAKRKQGTKEIGKQISG</sequence>
<evidence type="ECO:0000313" key="3">
    <source>
        <dbReference type="Proteomes" id="UP000034081"/>
    </source>
</evidence>
<proteinExistence type="predicted"/>
<accession>A0A0G0P6J7</accession>
<dbReference type="Proteomes" id="UP000034081">
    <property type="component" value="Unassembled WGS sequence"/>
</dbReference>
<comment type="caution">
    <text evidence="2">The sequence shown here is derived from an EMBL/GenBank/DDBJ whole genome shotgun (WGS) entry which is preliminary data.</text>
</comment>
<name>A0A0G0P6J7_9BACT</name>
<dbReference type="AlphaFoldDB" id="A0A0G0P6J7"/>
<evidence type="ECO:0000256" key="1">
    <source>
        <dbReference type="SAM" id="MobiDB-lite"/>
    </source>
</evidence>
<dbReference type="STRING" id="1618570.UT08_C0012G0042"/>
<dbReference type="EMBL" id="LBVL01000012">
    <property type="protein sequence ID" value="KKQ84946.1"/>
    <property type="molecule type" value="Genomic_DNA"/>
</dbReference>
<evidence type="ECO:0000313" key="2">
    <source>
        <dbReference type="EMBL" id="KKQ84946.1"/>
    </source>
</evidence>
<gene>
    <name evidence="2" type="ORF">UT08_C0012G0042</name>
</gene>
<feature type="compositionally biased region" description="Basic and acidic residues" evidence="1">
    <location>
        <begin position="142"/>
        <end position="152"/>
    </location>
</feature>
<reference evidence="2 3" key="1">
    <citation type="journal article" date="2015" name="Nature">
        <title>rRNA introns, odd ribosomes, and small enigmatic genomes across a large radiation of phyla.</title>
        <authorList>
            <person name="Brown C.T."/>
            <person name="Hug L.A."/>
            <person name="Thomas B.C."/>
            <person name="Sharon I."/>
            <person name="Castelle C.J."/>
            <person name="Singh A."/>
            <person name="Wilkins M.J."/>
            <person name="Williams K.H."/>
            <person name="Banfield J.F."/>
        </authorList>
    </citation>
    <scope>NUCLEOTIDE SEQUENCE [LARGE SCALE GENOMIC DNA]</scope>
</reference>
<organism evidence="2 3">
    <name type="scientific">Candidatus Woesebacteria bacterium GW2011_GWB1_38_8</name>
    <dbReference type="NCBI Taxonomy" id="1618570"/>
    <lineage>
        <taxon>Bacteria</taxon>
        <taxon>Candidatus Woeseibacteriota</taxon>
    </lineage>
</organism>
<feature type="compositionally biased region" description="Polar residues" evidence="1">
    <location>
        <begin position="105"/>
        <end position="116"/>
    </location>
</feature>
<feature type="region of interest" description="Disordered" evidence="1">
    <location>
        <begin position="89"/>
        <end position="152"/>
    </location>
</feature>
<feature type="compositionally biased region" description="Basic and acidic residues" evidence="1">
    <location>
        <begin position="89"/>
        <end position="99"/>
    </location>
</feature>